<dbReference type="OrthoDB" id="3831435at2"/>
<dbReference type="AlphaFoldDB" id="A0A1I6AKG6"/>
<feature type="transmembrane region" description="Helical" evidence="6">
    <location>
        <begin position="342"/>
        <end position="359"/>
    </location>
</feature>
<feature type="transmembrane region" description="Helical" evidence="6">
    <location>
        <begin position="301"/>
        <end position="322"/>
    </location>
</feature>
<evidence type="ECO:0000256" key="5">
    <source>
        <dbReference type="ARBA" id="ARBA00023136"/>
    </source>
</evidence>
<organism evidence="7 8">
    <name type="scientific">Halopseudomonas formosensis</name>
    <dbReference type="NCBI Taxonomy" id="1002526"/>
    <lineage>
        <taxon>Bacteria</taxon>
        <taxon>Pseudomonadati</taxon>
        <taxon>Pseudomonadota</taxon>
        <taxon>Gammaproteobacteria</taxon>
        <taxon>Pseudomonadales</taxon>
        <taxon>Pseudomonadaceae</taxon>
        <taxon>Halopseudomonas</taxon>
    </lineage>
</organism>
<feature type="transmembrane region" description="Helical" evidence="6">
    <location>
        <begin position="400"/>
        <end position="423"/>
    </location>
</feature>
<evidence type="ECO:0000256" key="2">
    <source>
        <dbReference type="ARBA" id="ARBA00022475"/>
    </source>
</evidence>
<feature type="transmembrane region" description="Helical" evidence="6">
    <location>
        <begin position="52"/>
        <end position="77"/>
    </location>
</feature>
<dbReference type="PANTHER" id="PTHR30250">
    <property type="entry name" value="PST FAMILY PREDICTED COLANIC ACID TRANSPORTER"/>
    <property type="match status" value="1"/>
</dbReference>
<evidence type="ECO:0000313" key="7">
    <source>
        <dbReference type="EMBL" id="SFQ68997.1"/>
    </source>
</evidence>
<name>A0A1I6AKG6_9GAMM</name>
<keyword evidence="2" id="KW-1003">Cell membrane</keyword>
<reference evidence="7 8" key="1">
    <citation type="submission" date="2016-10" db="EMBL/GenBank/DDBJ databases">
        <authorList>
            <person name="de Groot N.N."/>
        </authorList>
    </citation>
    <scope>NUCLEOTIDE SEQUENCE [LARGE SCALE GENOMIC DNA]</scope>
    <source>
        <strain evidence="7 8">JCM 18415</strain>
    </source>
</reference>
<feature type="transmembrane region" description="Helical" evidence="6">
    <location>
        <begin position="245"/>
        <end position="264"/>
    </location>
</feature>
<feature type="transmembrane region" description="Helical" evidence="6">
    <location>
        <begin position="371"/>
        <end position="394"/>
    </location>
</feature>
<dbReference type="InterPro" id="IPR050833">
    <property type="entry name" value="Poly_Biosynth_Transport"/>
</dbReference>
<keyword evidence="5 6" id="KW-0472">Membrane</keyword>
<feature type="transmembrane region" description="Helical" evidence="6">
    <location>
        <begin position="89"/>
        <end position="109"/>
    </location>
</feature>
<dbReference type="Proteomes" id="UP000242815">
    <property type="component" value="Unassembled WGS sequence"/>
</dbReference>
<comment type="subcellular location">
    <subcellularLocation>
        <location evidence="1">Cell membrane</location>
        <topology evidence="1">Multi-pass membrane protein</topology>
    </subcellularLocation>
</comment>
<accession>A0A1I6AKG6</accession>
<sequence length="434" mass="46324">MHLLTRIKQLGQSKFVRNVAIVATGTAGAQAITMAFAPVITRLYGPEAFGLLGTFMAILGVLTPIAALTYPIAIVLPKSDTDAKKLAKLSALVALIVTSIAAAVLLTAGDWIADALSLGAVAGFLLLIPLAMLFAAFQQIFTQWLIRKKQFRITAKVAVLQAFIMNSAKAGAGWFHPVGAVLIVIAVGGQALHALLLWAGTRSKEAALPDNDESAGTLRELANRHKDFPLYRAPQVALNALSQSLPILMLASFFGPAAAGFYTLGRTVMGVPSTLIGGAVGDVFYPRIAEAANNKEKLFNLVLKATGALAAVGFVPFFVVIATGPWLFSFVFGAEWVDAGEYARWIALWMYFMFMNSPSNKTIPVLKIQGFYLFFTVFTILIRLVGLGVGYFVFSSDLVAIAIFGVSGAVINVVIIAIVLLMAKKFDSKRSSDG</sequence>
<keyword evidence="4 6" id="KW-1133">Transmembrane helix</keyword>
<dbReference type="PANTHER" id="PTHR30250:SF28">
    <property type="entry name" value="POLYSACCHARIDE BIOSYNTHESIS PROTEIN"/>
    <property type="match status" value="1"/>
</dbReference>
<protein>
    <submittedName>
        <fullName evidence="7">Membrane protein involved in the export of O-antigen and teichoic acid</fullName>
    </submittedName>
</protein>
<evidence type="ECO:0000313" key="8">
    <source>
        <dbReference type="Proteomes" id="UP000242815"/>
    </source>
</evidence>
<evidence type="ECO:0000256" key="4">
    <source>
        <dbReference type="ARBA" id="ARBA00022989"/>
    </source>
</evidence>
<dbReference type="GO" id="GO:0005886">
    <property type="term" value="C:plasma membrane"/>
    <property type="evidence" value="ECO:0007669"/>
    <property type="project" value="UniProtKB-SubCell"/>
</dbReference>
<evidence type="ECO:0000256" key="6">
    <source>
        <dbReference type="SAM" id="Phobius"/>
    </source>
</evidence>
<feature type="transmembrane region" description="Helical" evidence="6">
    <location>
        <begin position="181"/>
        <end position="199"/>
    </location>
</feature>
<feature type="transmembrane region" description="Helical" evidence="6">
    <location>
        <begin position="115"/>
        <end position="137"/>
    </location>
</feature>
<keyword evidence="3 6" id="KW-0812">Transmembrane</keyword>
<dbReference type="EMBL" id="FOYD01000002">
    <property type="protein sequence ID" value="SFQ68997.1"/>
    <property type="molecule type" value="Genomic_DNA"/>
</dbReference>
<gene>
    <name evidence="7" type="ORF">SAMN05216578_102158</name>
</gene>
<dbReference type="STRING" id="1002526.SAMN05216578_102158"/>
<feature type="transmembrane region" description="Helical" evidence="6">
    <location>
        <begin position="20"/>
        <end position="40"/>
    </location>
</feature>
<evidence type="ECO:0000256" key="1">
    <source>
        <dbReference type="ARBA" id="ARBA00004651"/>
    </source>
</evidence>
<evidence type="ECO:0000256" key="3">
    <source>
        <dbReference type="ARBA" id="ARBA00022692"/>
    </source>
</evidence>
<proteinExistence type="predicted"/>
<dbReference type="Pfam" id="PF13440">
    <property type="entry name" value="Polysacc_synt_3"/>
    <property type="match status" value="1"/>
</dbReference>